<dbReference type="EC" id="4.2.2.3" evidence="2"/>
<proteinExistence type="predicted"/>
<evidence type="ECO:0000313" key="4">
    <source>
        <dbReference type="EMBL" id="OTI63987.1"/>
    </source>
</evidence>
<accession>A0A072ZYY9</accession>
<reference evidence="5 10" key="6">
    <citation type="submission" date="2018-07" db="EMBL/GenBank/DDBJ databases">
        <title>Mechanisms of high-level aminoglycoside resistance among Gram-negative pathogens in Brazil.</title>
        <authorList>
            <person name="Ballaben A.S."/>
            <person name="Darini A.L.C."/>
            <person name="Doi Y."/>
        </authorList>
    </citation>
    <scope>NUCLEOTIDE SEQUENCE [LARGE SCALE GENOMIC DNA]</scope>
    <source>
        <strain evidence="5 10">B2-305</strain>
    </source>
</reference>
<keyword evidence="5" id="KW-0456">Lyase</keyword>
<dbReference type="Proteomes" id="UP000253594">
    <property type="component" value="Unassembled WGS sequence"/>
</dbReference>
<reference evidence="7" key="10">
    <citation type="submission" date="2023-10" db="EMBL/GenBank/DDBJ databases">
        <title>Pathogen: clinical or host-associated sample.</title>
        <authorList>
            <person name="Hergert J."/>
            <person name="Casey R."/>
            <person name="Wagner J."/>
            <person name="Young E.L."/>
            <person name="Oakeson K.F."/>
        </authorList>
    </citation>
    <scope>NUCLEOTIDE SEQUENCE</scope>
    <source>
        <strain evidence="7">2021CK-01020</strain>
    </source>
</reference>
<name>A0A072ZYY9_PSEAI</name>
<evidence type="ECO:0000313" key="12">
    <source>
        <dbReference type="Proteomes" id="UP000433532"/>
    </source>
</evidence>
<dbReference type="SUPFAM" id="SSF49899">
    <property type="entry name" value="Concanavalin A-like lectins/glucanases"/>
    <property type="match status" value="1"/>
</dbReference>
<dbReference type="EMBL" id="QORE01000803">
    <property type="protein sequence ID" value="RCI72837.1"/>
    <property type="molecule type" value="Genomic_DNA"/>
</dbReference>
<gene>
    <name evidence="2" type="primary">alyA_2</name>
    <name evidence="4" type="ORF">CAZ10_07150</name>
    <name evidence="5" type="ORF">DT376_21580</name>
    <name evidence="3" type="ORF">GNQ48_03730</name>
    <name evidence="6" type="ORF">IPC1295_19660</name>
    <name evidence="7" type="ORF">L4V69_24995</name>
    <name evidence="2" type="ORF">PAERUG_P19_London_7_VIM_2_05_10_06215</name>
</gene>
<dbReference type="Proteomes" id="UP001297540">
    <property type="component" value="Chromosome"/>
</dbReference>
<evidence type="ECO:0000313" key="10">
    <source>
        <dbReference type="Proteomes" id="UP000253594"/>
    </source>
</evidence>
<evidence type="ECO:0000313" key="3">
    <source>
        <dbReference type="EMBL" id="MUI34104.1"/>
    </source>
</evidence>
<reference evidence="8" key="1">
    <citation type="submission" date="2015-06" db="EMBL/GenBank/DDBJ databases">
        <authorList>
            <person name="Radhakrishnan Rajesh"/>
            <person name="Underwood Anthony"/>
            <person name="Al-Shahib Ali"/>
        </authorList>
    </citation>
    <scope>NUCLEOTIDE SEQUENCE [LARGE SCALE GENOMIC DNA]</scope>
    <source>
        <strain evidence="8">P19_London_7_VIM_2_05_10</strain>
    </source>
</reference>
<dbReference type="EMBL" id="CP136986">
    <property type="protein sequence ID" value="WOS75757.1"/>
    <property type="molecule type" value="Genomic_DNA"/>
</dbReference>
<dbReference type="KEGG" id="paeb:NCGM1900_1426"/>
<reference evidence="7" key="9">
    <citation type="submission" date="2023-06" db="EMBL/GenBank/DDBJ databases">
        <authorList>
            <consortium name="Clinical and Environmental Microbiology Branch: Whole genome sequencing antimicrobial resistance pathogens in the healthcare setting"/>
        </authorList>
    </citation>
    <scope>NUCLEOTIDE SEQUENCE</scope>
    <source>
        <strain evidence="7">2021CK-01020</strain>
    </source>
</reference>
<dbReference type="Proteomes" id="UP000433532">
    <property type="component" value="Unassembled WGS sequence"/>
</dbReference>
<evidence type="ECO:0000313" key="5">
    <source>
        <dbReference type="EMBL" id="RCI72837.1"/>
    </source>
</evidence>
<dbReference type="InterPro" id="IPR013320">
    <property type="entry name" value="ConA-like_dom_sf"/>
</dbReference>
<dbReference type="AlphaFoldDB" id="A0A072ZYY9"/>
<dbReference type="InterPro" id="IPR014895">
    <property type="entry name" value="Alginate_lyase_2"/>
</dbReference>
<dbReference type="Proteomes" id="UP000045039">
    <property type="component" value="Unassembled WGS sequence"/>
</dbReference>
<evidence type="ECO:0000313" key="9">
    <source>
        <dbReference type="Proteomes" id="UP000194857"/>
    </source>
</evidence>
<sequence length="223" mass="25110">MPDLSTWNLTIPQGRPAITISTSQLQRDYRSDYFQRTADGIRFWVPVNGSHTRNSEFPRSELRETLSSGRPYNWRYARADNWLEATLRIEAVPSTRRMIIGQIHSDGSNSGQAAPLVKLLYQLRLDQGRVQALVRERPDDGGTRAYTLMDGIPLGQSFSYRIGVSRSGLLSVSVNGSALEQQLDPQWAYQGLYFKAGLYLQDNRGPSSEGGRATFSELRVSHQ</sequence>
<reference evidence="6 11" key="7">
    <citation type="submission" date="2019-01" db="EMBL/GenBank/DDBJ databases">
        <title>The Pseudomonas aeruginosa pan-genome provides new insights on its population structure, horizontal gene transfer and pathogenicity.</title>
        <authorList>
            <person name="Freschi L."/>
            <person name="Vincent A.T."/>
            <person name="Jeukens J."/>
            <person name="Emond-Rheault J.-G."/>
            <person name="Kukavica-Ibrulj I."/>
            <person name="Dupont M.-J."/>
            <person name="Charette S.J."/>
            <person name="Boyle B."/>
            <person name="Levesque R.C."/>
        </authorList>
    </citation>
    <scope>NUCLEOTIDE SEQUENCE [LARGE SCALE GENOMIC DNA]</scope>
    <source>
        <strain evidence="6 11">PA-W36</strain>
    </source>
</reference>
<dbReference type="Proteomes" id="UP000194857">
    <property type="component" value="Unassembled WGS sequence"/>
</dbReference>
<reference evidence="6 11" key="5">
    <citation type="submission" date="2017-08" db="EMBL/GenBank/DDBJ databases">
        <authorList>
            <person name="Feschi L."/>
            <person name="Jeukens J."/>
            <person name="Emond-Rheault J.-G."/>
            <person name="Kukavica-Ibrulj I."/>
            <person name="Boyle B."/>
            <person name="Levesque R.C."/>
        </authorList>
    </citation>
    <scope>NUCLEOTIDE SEQUENCE [LARGE SCALE GENOMIC DNA]</scope>
    <source>
        <strain evidence="6 11">PA-W36</strain>
    </source>
</reference>
<dbReference type="EMBL" id="NSNE01000012">
    <property type="protein sequence ID" value="RPM12111.1"/>
    <property type="molecule type" value="Genomic_DNA"/>
</dbReference>
<reference evidence="2" key="2">
    <citation type="submission" date="2015-06" db="EMBL/GenBank/DDBJ databases">
        <authorList>
            <person name="Radhakrishnan R."/>
            <person name="Underwood A."/>
            <person name="Al-Shahib A."/>
        </authorList>
    </citation>
    <scope>NUCLEOTIDE SEQUENCE</scope>
    <source>
        <strain evidence="2">P19_London_7_VIM_2_05_10</strain>
    </source>
</reference>
<dbReference type="GO" id="GO:0045135">
    <property type="term" value="F:poly(beta-D-mannuronate) lyase activity"/>
    <property type="evidence" value="ECO:0007669"/>
    <property type="project" value="UniProtKB-EC"/>
</dbReference>
<protein>
    <submittedName>
        <fullName evidence="2">Alginate lyase</fullName>
        <ecNumber evidence="2">4.2.2.3</ecNumber>
    </submittedName>
    <submittedName>
        <fullName evidence="5">Polysaccharide lyase family 7 protein</fullName>
    </submittedName>
</protein>
<reference evidence="4" key="3">
    <citation type="submission" date="2017-05" db="EMBL/GenBank/DDBJ databases">
        <authorList>
            <person name="Song R."/>
            <person name="Chenine A.L."/>
            <person name="Ruprecht R.M."/>
        </authorList>
    </citation>
    <scope>NUCLEOTIDE SEQUENCE [LARGE SCALE GENOMIC DNA]</scope>
    <source>
        <strain evidence="4">S567_C10_BS</strain>
    </source>
</reference>
<dbReference type="Pfam" id="PF08787">
    <property type="entry name" value="Alginate_lyase2"/>
    <property type="match status" value="1"/>
</dbReference>
<evidence type="ECO:0000313" key="11">
    <source>
        <dbReference type="Proteomes" id="UP000284767"/>
    </source>
</evidence>
<reference evidence="3 12" key="8">
    <citation type="submission" date="2019-11" db="EMBL/GenBank/DDBJ databases">
        <title>Genomes of ocular Pseudomonas aeruginosa isolates.</title>
        <authorList>
            <person name="Khan M."/>
            <person name="Rice S.A."/>
            <person name="Willcox M.D.P."/>
            <person name="Stapleton F."/>
        </authorList>
    </citation>
    <scope>NUCLEOTIDE SEQUENCE [LARGE SCALE GENOMIC DNA]</scope>
    <source>
        <strain evidence="3 12">PA221</strain>
    </source>
</reference>
<dbReference type="EMBL" id="WOAD01000001">
    <property type="protein sequence ID" value="MUI34104.1"/>
    <property type="molecule type" value="Genomic_DNA"/>
</dbReference>
<evidence type="ECO:0000313" key="6">
    <source>
        <dbReference type="EMBL" id="RPM12111.1"/>
    </source>
</evidence>
<reference evidence="9" key="4">
    <citation type="submission" date="2017-05" db="EMBL/GenBank/DDBJ databases">
        <authorList>
            <person name="Giani T."/>
            <person name="Arena F."/>
            <person name="Pollini S."/>
            <person name="Di Pilato V."/>
            <person name="D'Andrea M.M."/>
            <person name="Henrici De Angelis L."/>
            <person name="Bassetti M."/>
            <person name="Rossolini G.M."/>
        </authorList>
    </citation>
    <scope>NUCLEOTIDE SEQUENCE [LARGE SCALE GENOMIC DNA]</scope>
    <source>
        <strain evidence="9">S567_C10_BS</strain>
    </source>
</reference>
<evidence type="ECO:0000313" key="7">
    <source>
        <dbReference type="EMBL" id="WOS75757.1"/>
    </source>
</evidence>
<evidence type="ECO:0000313" key="2">
    <source>
        <dbReference type="EMBL" id="CRP97415.1"/>
    </source>
</evidence>
<dbReference type="Proteomes" id="UP000284767">
    <property type="component" value="Unassembled WGS sequence"/>
</dbReference>
<dbReference type="Gene3D" id="2.60.120.200">
    <property type="match status" value="1"/>
</dbReference>
<organism evidence="5 10">
    <name type="scientific">Pseudomonas aeruginosa</name>
    <dbReference type="NCBI Taxonomy" id="287"/>
    <lineage>
        <taxon>Bacteria</taxon>
        <taxon>Pseudomonadati</taxon>
        <taxon>Pseudomonadota</taxon>
        <taxon>Gammaproteobacteria</taxon>
        <taxon>Pseudomonadales</taxon>
        <taxon>Pseudomonadaceae</taxon>
        <taxon>Pseudomonas</taxon>
    </lineage>
</organism>
<evidence type="ECO:0000259" key="1">
    <source>
        <dbReference type="Pfam" id="PF08787"/>
    </source>
</evidence>
<evidence type="ECO:0000313" key="8">
    <source>
        <dbReference type="Proteomes" id="UP000045039"/>
    </source>
</evidence>
<feature type="domain" description="Alginate lyase 2" evidence="1">
    <location>
        <begin position="3"/>
        <end position="222"/>
    </location>
</feature>
<dbReference type="RefSeq" id="WP_003082396.1">
    <property type="nucleotide sequence ID" value="NZ_AP014622.1"/>
</dbReference>
<dbReference type="EMBL" id="NFFZ01000003">
    <property type="protein sequence ID" value="OTI63987.1"/>
    <property type="molecule type" value="Genomic_DNA"/>
</dbReference>
<dbReference type="EMBL" id="CVVU01000258">
    <property type="protein sequence ID" value="CRP97415.1"/>
    <property type="molecule type" value="Genomic_DNA"/>
</dbReference>